<dbReference type="EMBL" id="BK015316">
    <property type="protein sequence ID" value="DAE01010.1"/>
    <property type="molecule type" value="Genomic_DNA"/>
</dbReference>
<evidence type="ECO:0000313" key="1">
    <source>
        <dbReference type="EMBL" id="DAE01010.1"/>
    </source>
</evidence>
<accession>A0A8S5P222</accession>
<protein>
    <submittedName>
        <fullName evidence="1">Receptor Binding Protein sandwich domain, phage receptor</fullName>
    </submittedName>
</protein>
<proteinExistence type="predicted"/>
<name>A0A8S5P222_9CAUD</name>
<reference evidence="1" key="1">
    <citation type="journal article" date="2021" name="Proc. Natl. Acad. Sci. U.S.A.">
        <title>A Catalog of Tens of Thousands of Viruses from Human Metagenomes Reveals Hidden Associations with Chronic Diseases.</title>
        <authorList>
            <person name="Tisza M.J."/>
            <person name="Buck C.B."/>
        </authorList>
    </citation>
    <scope>NUCLEOTIDE SEQUENCE</scope>
    <source>
        <strain evidence="1">CtXVO17</strain>
    </source>
</reference>
<sequence length="313" mass="34143">MAHLVTGYAGKEHIRSADQGSFNAAFFGDGEFVMSSGSRFAGAIINNNTVRISDGDMLMQGRHIRIEPNTYEDLTISTGTAGTNRIDLIVMTYEKNAASGIESAKLEVVQGTATSGTPSAPEIVSGDILNGDLKNQMPLYAVYVSGVALTKISTQFMVCPTYKDLAIYYAQQFQNACETHLNSLNIIDSADAIDANSAANQLAGALGVKELASQKAPVAHIHDDLYYRKAILDQALSAKSDTNHNHDERYSRVNHNHDERYCLPVGTAVLNSNLFSAPFKYGKWKCAGYVNIELYDANGEIRIIAPYVWTRES</sequence>
<organism evidence="1">
    <name type="scientific">Myoviridae sp. ctXVO17</name>
    <dbReference type="NCBI Taxonomy" id="2825121"/>
    <lineage>
        <taxon>Viruses</taxon>
        <taxon>Duplodnaviria</taxon>
        <taxon>Heunggongvirae</taxon>
        <taxon>Uroviricota</taxon>
        <taxon>Caudoviricetes</taxon>
    </lineage>
</organism>
<keyword evidence="1" id="KW-0675">Receptor</keyword>